<dbReference type="eggNOG" id="COG3090">
    <property type="taxonomic scope" value="Bacteria"/>
</dbReference>
<keyword evidence="4" id="KW-0997">Cell inner membrane</keyword>
<dbReference type="AlphaFoldDB" id="D1VU61"/>
<evidence type="ECO:0000313" key="11">
    <source>
        <dbReference type="EMBL" id="EFA89863.1"/>
    </source>
</evidence>
<organism evidence="11 12">
    <name type="scientific">Peptoniphilus lacrimalis 315-B</name>
    <dbReference type="NCBI Taxonomy" id="596330"/>
    <lineage>
        <taxon>Bacteria</taxon>
        <taxon>Bacillati</taxon>
        <taxon>Bacillota</taxon>
        <taxon>Tissierellia</taxon>
        <taxon>Tissierellales</taxon>
        <taxon>Peptoniphilaceae</taxon>
        <taxon>Peptoniphilus</taxon>
    </lineage>
</organism>
<feature type="transmembrane region" description="Helical" evidence="9">
    <location>
        <begin position="86"/>
        <end position="108"/>
    </location>
</feature>
<name>D1VU61_9FIRM</name>
<evidence type="ECO:0000256" key="1">
    <source>
        <dbReference type="ARBA" id="ARBA00004429"/>
    </source>
</evidence>
<evidence type="ECO:0000256" key="9">
    <source>
        <dbReference type="SAM" id="Phobius"/>
    </source>
</evidence>
<evidence type="ECO:0000256" key="7">
    <source>
        <dbReference type="ARBA" id="ARBA00023136"/>
    </source>
</evidence>
<feature type="domain" description="Tripartite ATP-independent periplasmic transporters DctQ component" evidence="10">
    <location>
        <begin position="23"/>
        <end position="148"/>
    </location>
</feature>
<dbReference type="EMBL" id="ADDO01000055">
    <property type="protein sequence ID" value="EFA89863.1"/>
    <property type="molecule type" value="Genomic_DNA"/>
</dbReference>
<dbReference type="RefSeq" id="WP_004825165.1">
    <property type="nucleotide sequence ID" value="NZ_ADDO01000055.1"/>
</dbReference>
<keyword evidence="12" id="KW-1185">Reference proteome</keyword>
<evidence type="ECO:0000256" key="5">
    <source>
        <dbReference type="ARBA" id="ARBA00022692"/>
    </source>
</evidence>
<evidence type="ECO:0000256" key="4">
    <source>
        <dbReference type="ARBA" id="ARBA00022519"/>
    </source>
</evidence>
<keyword evidence="3" id="KW-1003">Cell membrane</keyword>
<comment type="caution">
    <text evidence="11">The sequence shown here is derived from an EMBL/GenBank/DDBJ whole genome shotgun (WGS) entry which is preliminary data.</text>
</comment>
<feature type="transmembrane region" description="Helical" evidence="9">
    <location>
        <begin position="128"/>
        <end position="151"/>
    </location>
</feature>
<dbReference type="PANTHER" id="PTHR35011:SF2">
    <property type="entry name" value="2,3-DIKETO-L-GULONATE TRAP TRANSPORTER SMALL PERMEASE PROTEIN YIAM"/>
    <property type="match status" value="1"/>
</dbReference>
<comment type="subcellular location">
    <subcellularLocation>
        <location evidence="1">Cell inner membrane</location>
        <topology evidence="1">Multi-pass membrane protein</topology>
    </subcellularLocation>
</comment>
<dbReference type="GO" id="GO:0022857">
    <property type="term" value="F:transmembrane transporter activity"/>
    <property type="evidence" value="ECO:0007669"/>
    <property type="project" value="TreeGrafter"/>
</dbReference>
<dbReference type="Pfam" id="PF04290">
    <property type="entry name" value="DctQ"/>
    <property type="match status" value="1"/>
</dbReference>
<feature type="transmembrane region" description="Helical" evidence="9">
    <location>
        <begin position="14"/>
        <end position="33"/>
    </location>
</feature>
<comment type="similarity">
    <text evidence="8">Belongs to the TRAP transporter small permease family.</text>
</comment>
<dbReference type="GO" id="GO:0015740">
    <property type="term" value="P:C4-dicarboxylate transport"/>
    <property type="evidence" value="ECO:0007669"/>
    <property type="project" value="TreeGrafter"/>
</dbReference>
<dbReference type="Proteomes" id="UP000005711">
    <property type="component" value="Unassembled WGS sequence"/>
</dbReference>
<evidence type="ECO:0000256" key="8">
    <source>
        <dbReference type="ARBA" id="ARBA00038436"/>
    </source>
</evidence>
<reference evidence="11 12" key="1">
    <citation type="submission" date="2009-12" db="EMBL/GenBank/DDBJ databases">
        <title>Genome Sequence of Peptoniphilus lacrimalis 315-B.</title>
        <authorList>
            <person name="Durkin A.S."/>
            <person name="Madupu R."/>
            <person name="Torralba M."/>
            <person name="Methe B."/>
            <person name="Sutton G."/>
            <person name="Strausberg R.L."/>
            <person name="Nelson K.E."/>
        </authorList>
    </citation>
    <scope>NUCLEOTIDE SEQUENCE [LARGE SCALE GENOMIC DNA]</scope>
    <source>
        <strain evidence="11 12">315-B</strain>
    </source>
</reference>
<evidence type="ECO:0000256" key="6">
    <source>
        <dbReference type="ARBA" id="ARBA00022989"/>
    </source>
</evidence>
<proteinExistence type="inferred from homology"/>
<dbReference type="InterPro" id="IPR007387">
    <property type="entry name" value="TRAP_DctQ"/>
</dbReference>
<dbReference type="InterPro" id="IPR055348">
    <property type="entry name" value="DctQ"/>
</dbReference>
<accession>D1VU61</accession>
<dbReference type="GO" id="GO:0005886">
    <property type="term" value="C:plasma membrane"/>
    <property type="evidence" value="ECO:0007669"/>
    <property type="project" value="UniProtKB-SubCell"/>
</dbReference>
<protein>
    <submittedName>
        <fullName evidence="11">TRAP transporter, DctQ-like membrane protein</fullName>
    </submittedName>
</protein>
<evidence type="ECO:0000256" key="3">
    <source>
        <dbReference type="ARBA" id="ARBA00022475"/>
    </source>
</evidence>
<keyword evidence="2" id="KW-0813">Transport</keyword>
<dbReference type="PANTHER" id="PTHR35011">
    <property type="entry name" value="2,3-DIKETO-L-GULONATE TRAP TRANSPORTER SMALL PERMEASE PROTEIN YIAM"/>
    <property type="match status" value="1"/>
</dbReference>
<keyword evidence="5 9" id="KW-0812">Transmembrane</keyword>
<keyword evidence="7 9" id="KW-0472">Membrane</keyword>
<feature type="transmembrane region" description="Helical" evidence="9">
    <location>
        <begin position="48"/>
        <end position="65"/>
    </location>
</feature>
<evidence type="ECO:0000259" key="10">
    <source>
        <dbReference type="Pfam" id="PF04290"/>
    </source>
</evidence>
<gene>
    <name evidence="11" type="ORF">HMPREF0628_1104</name>
</gene>
<evidence type="ECO:0000256" key="2">
    <source>
        <dbReference type="ARBA" id="ARBA00022448"/>
    </source>
</evidence>
<keyword evidence="6 9" id="KW-1133">Transmembrane helix</keyword>
<sequence>MLKFWDFILKIEKFVMAIGMFIMVILNFLNVLFRNLLPQTPFSYSEELTIITFVWVLMFGISYGFKVHAHTILDVFTKMLPKKLEPIIIFLVTVTSVLFMTQLLYTSYLTMINQIRFGQVTPGMRLPMAVNSGALMIGSFISALSVLRAGYLEYKEYKLTSKEVIK</sequence>
<evidence type="ECO:0000313" key="12">
    <source>
        <dbReference type="Proteomes" id="UP000005711"/>
    </source>
</evidence>